<evidence type="ECO:0000256" key="1">
    <source>
        <dbReference type="ARBA" id="ARBA00022618"/>
    </source>
</evidence>
<dbReference type="GeneID" id="55609342"/>
<dbReference type="InterPro" id="IPR038658">
    <property type="entry name" value="SsgB_sf"/>
</dbReference>
<dbReference type="EMBL" id="MH536811">
    <property type="protein sequence ID" value="AXG66285.1"/>
    <property type="molecule type" value="Genomic_DNA"/>
</dbReference>
<keyword evidence="2" id="KW-0131">Cell cycle</keyword>
<protein>
    <submittedName>
        <fullName evidence="3">Uncharacterized protein</fullName>
    </submittedName>
</protein>
<dbReference type="Gene3D" id="2.30.31.20">
    <property type="entry name" value="Sporulation-specific cell division protein SsgB"/>
    <property type="match status" value="1"/>
</dbReference>
<dbReference type="InterPro" id="IPR006776">
    <property type="entry name" value="SsgB"/>
</dbReference>
<evidence type="ECO:0000313" key="4">
    <source>
        <dbReference type="Proteomes" id="UP000259354"/>
    </source>
</evidence>
<dbReference type="KEGG" id="vg:55609342"/>
<proteinExistence type="predicted"/>
<keyword evidence="1" id="KW-0132">Cell division</keyword>
<dbReference type="GO" id="GO:0051301">
    <property type="term" value="P:cell division"/>
    <property type="evidence" value="ECO:0007669"/>
    <property type="project" value="UniProtKB-KW"/>
</dbReference>
<dbReference type="RefSeq" id="YP_009839134.1">
    <property type="nucleotide sequence ID" value="NC_048719.1"/>
</dbReference>
<gene>
    <name evidence="3" type="primary">200</name>
    <name evidence="3" type="ORF">SEA_ANNADREAMY_200</name>
</gene>
<dbReference type="Proteomes" id="UP000259354">
    <property type="component" value="Segment"/>
</dbReference>
<accession>A0A345GTL3</accession>
<evidence type="ECO:0000313" key="3">
    <source>
        <dbReference type="EMBL" id="AXG66285.1"/>
    </source>
</evidence>
<reference evidence="3 4" key="1">
    <citation type="submission" date="2018-06" db="EMBL/GenBank/DDBJ databases">
        <authorList>
            <person name="Moussa A."/>
            <person name="Couoh J.M."/>
            <person name="Harbem L."/>
            <person name="Okocha J.C."/>
            <person name="Taylor D."/>
            <person name="Teutsch A.B."/>
            <person name="Smith B.R."/>
            <person name="Suri N."/>
            <person name="Layton S.R."/>
            <person name="Kim T."/>
            <person name="Hughes L.E."/>
            <person name="Garlena R.A."/>
            <person name="Russell D.A."/>
            <person name="Pope W.H."/>
            <person name="Jacobs-Sera D."/>
            <person name="Hatfull G.F."/>
        </authorList>
    </citation>
    <scope>NUCLEOTIDE SEQUENCE [LARGE SCALE GENOMIC DNA]</scope>
</reference>
<organism evidence="3 4">
    <name type="scientific">Streptomyces phage Annadreamy</name>
    <dbReference type="NCBI Taxonomy" id="2250335"/>
    <lineage>
        <taxon>Viruses</taxon>
        <taxon>Duplodnaviria</taxon>
        <taxon>Heunggongvirae</taxon>
        <taxon>Uroviricota</taxon>
        <taxon>Caudoviricetes</taxon>
        <taxon>Stanwilliamsviridae</taxon>
        <taxon>Loccivirinae</taxon>
        <taxon>Annadreamyvirus</taxon>
        <taxon>Annadreamyvirus annadreamy</taxon>
    </lineage>
</organism>
<sequence length="129" mass="14619">MITVQTEVQALGHMVPVEICFTPDDPACITFTFFNQADDSTPEWLVGRDLLKDVLEKGYSGLGDVRFLAIENEIKMGLSSPEGQGYVLFDRDIIEEFVEMIYEEVPEGEDVYEIPDGVPEDWEDTFDES</sequence>
<evidence type="ECO:0000256" key="2">
    <source>
        <dbReference type="ARBA" id="ARBA00023306"/>
    </source>
</evidence>
<keyword evidence="4" id="KW-1185">Reference proteome</keyword>
<dbReference type="Pfam" id="PF04686">
    <property type="entry name" value="SsgA"/>
    <property type="match status" value="1"/>
</dbReference>
<name>A0A345GTL3_9CAUD</name>